<dbReference type="Gene3D" id="2.170.150.80">
    <property type="entry name" value="NAC domain"/>
    <property type="match status" value="1"/>
</dbReference>
<evidence type="ECO:0000256" key="6">
    <source>
        <dbReference type="SAM" id="MobiDB-lite"/>
    </source>
</evidence>
<dbReference type="InterPro" id="IPR036093">
    <property type="entry name" value="NAC_dom_sf"/>
</dbReference>
<evidence type="ECO:0000256" key="4">
    <source>
        <dbReference type="ARBA" id="ARBA00023163"/>
    </source>
</evidence>
<evidence type="ECO:0000256" key="1">
    <source>
        <dbReference type="ARBA" id="ARBA00004123"/>
    </source>
</evidence>
<feature type="compositionally biased region" description="Polar residues" evidence="6">
    <location>
        <begin position="266"/>
        <end position="281"/>
    </location>
</feature>
<keyword evidence="2" id="KW-0805">Transcription regulation</keyword>
<dbReference type="InterPro" id="IPR003441">
    <property type="entry name" value="NAC-dom"/>
</dbReference>
<keyword evidence="4" id="KW-0804">Transcription</keyword>
<dbReference type="PANTHER" id="PTHR31744">
    <property type="entry name" value="PROTEIN CUP-SHAPED COTYLEDON 2-RELATED"/>
    <property type="match status" value="1"/>
</dbReference>
<dbReference type="GO" id="GO:0003677">
    <property type="term" value="F:DNA binding"/>
    <property type="evidence" value="ECO:0007669"/>
    <property type="project" value="UniProtKB-KW"/>
</dbReference>
<dbReference type="GO" id="GO:0005634">
    <property type="term" value="C:nucleus"/>
    <property type="evidence" value="ECO:0007669"/>
    <property type="project" value="UniProtKB-SubCell"/>
</dbReference>
<organism evidence="8 9">
    <name type="scientific">Acorus gramineus</name>
    <name type="common">Dwarf sweet flag</name>
    <dbReference type="NCBI Taxonomy" id="55184"/>
    <lineage>
        <taxon>Eukaryota</taxon>
        <taxon>Viridiplantae</taxon>
        <taxon>Streptophyta</taxon>
        <taxon>Embryophyta</taxon>
        <taxon>Tracheophyta</taxon>
        <taxon>Spermatophyta</taxon>
        <taxon>Magnoliopsida</taxon>
        <taxon>Liliopsida</taxon>
        <taxon>Acoraceae</taxon>
        <taxon>Acorus</taxon>
    </lineage>
</organism>
<dbReference type="PROSITE" id="PS51005">
    <property type="entry name" value="NAC"/>
    <property type="match status" value="1"/>
</dbReference>
<evidence type="ECO:0000256" key="2">
    <source>
        <dbReference type="ARBA" id="ARBA00023015"/>
    </source>
</evidence>
<keyword evidence="5" id="KW-0539">Nucleus</keyword>
<dbReference type="PANTHER" id="PTHR31744:SF65">
    <property type="entry name" value="TRANSCRIPTION FACTOR JUNGBRUNNEN 1"/>
    <property type="match status" value="1"/>
</dbReference>
<dbReference type="SUPFAM" id="SSF101941">
    <property type="entry name" value="NAC domain"/>
    <property type="match status" value="1"/>
</dbReference>
<sequence length="338" mass="39147">MSSHVAFSLAFKDVCVYQILVKLGGIEKIHKKTHCHHPQESQLEMEMEMKMEKRNIVIGGGGEEEEKEEEEVELPGFRFHPTDEELVTFYLRRKIEKKPLRIELIKQIDIYKYDPWDLPKVSTGKDKEWYFFCMRGRKYKNSVRPNRVTGSGFWKATGIDRPIYSAGDSNKCIGLKKSLVYYRGSAGKGTKTDWMMHEFRLPANDAHSDSTQEAEIWTICRIFKRSVTFRKYNHQEWKESTRHALADSSSKTCSFESDNGDENKSCGITSTTDQYGEDNNNPLVRNNQYYNVDNCETVIQSPLGPYITSGGEFFGERNWDELGQMMEFLVEPTVQAFV</sequence>
<dbReference type="Proteomes" id="UP001179952">
    <property type="component" value="Unassembled WGS sequence"/>
</dbReference>
<keyword evidence="9" id="KW-1185">Reference proteome</keyword>
<dbReference type="GO" id="GO:0099402">
    <property type="term" value="P:plant organ development"/>
    <property type="evidence" value="ECO:0007669"/>
    <property type="project" value="UniProtKB-ARBA"/>
</dbReference>
<reference evidence="8" key="1">
    <citation type="journal article" date="2023" name="Nat. Commun.">
        <title>Diploid and tetraploid genomes of Acorus and the evolution of monocots.</title>
        <authorList>
            <person name="Ma L."/>
            <person name="Liu K.W."/>
            <person name="Li Z."/>
            <person name="Hsiao Y.Y."/>
            <person name="Qi Y."/>
            <person name="Fu T."/>
            <person name="Tang G.D."/>
            <person name="Zhang D."/>
            <person name="Sun W.H."/>
            <person name="Liu D.K."/>
            <person name="Li Y."/>
            <person name="Chen G.Z."/>
            <person name="Liu X.D."/>
            <person name="Liao X.Y."/>
            <person name="Jiang Y.T."/>
            <person name="Yu X."/>
            <person name="Hao Y."/>
            <person name="Huang J."/>
            <person name="Zhao X.W."/>
            <person name="Ke S."/>
            <person name="Chen Y.Y."/>
            <person name="Wu W.L."/>
            <person name="Hsu J.L."/>
            <person name="Lin Y.F."/>
            <person name="Huang M.D."/>
            <person name="Li C.Y."/>
            <person name="Huang L."/>
            <person name="Wang Z.W."/>
            <person name="Zhao X."/>
            <person name="Zhong W.Y."/>
            <person name="Peng D.H."/>
            <person name="Ahmad S."/>
            <person name="Lan S."/>
            <person name="Zhang J.S."/>
            <person name="Tsai W.C."/>
            <person name="Van de Peer Y."/>
            <person name="Liu Z.J."/>
        </authorList>
    </citation>
    <scope>NUCLEOTIDE SEQUENCE</scope>
    <source>
        <strain evidence="8">SCP</strain>
    </source>
</reference>
<reference evidence="8" key="2">
    <citation type="submission" date="2023-06" db="EMBL/GenBank/DDBJ databases">
        <authorList>
            <person name="Ma L."/>
            <person name="Liu K.-W."/>
            <person name="Li Z."/>
            <person name="Hsiao Y.-Y."/>
            <person name="Qi Y."/>
            <person name="Fu T."/>
            <person name="Tang G."/>
            <person name="Zhang D."/>
            <person name="Sun W.-H."/>
            <person name="Liu D.-K."/>
            <person name="Li Y."/>
            <person name="Chen G.-Z."/>
            <person name="Liu X.-D."/>
            <person name="Liao X.-Y."/>
            <person name="Jiang Y.-T."/>
            <person name="Yu X."/>
            <person name="Hao Y."/>
            <person name="Huang J."/>
            <person name="Zhao X.-W."/>
            <person name="Ke S."/>
            <person name="Chen Y.-Y."/>
            <person name="Wu W.-L."/>
            <person name="Hsu J.-L."/>
            <person name="Lin Y.-F."/>
            <person name="Huang M.-D."/>
            <person name="Li C.-Y."/>
            <person name="Huang L."/>
            <person name="Wang Z.-W."/>
            <person name="Zhao X."/>
            <person name="Zhong W.-Y."/>
            <person name="Peng D.-H."/>
            <person name="Ahmad S."/>
            <person name="Lan S."/>
            <person name="Zhang J.-S."/>
            <person name="Tsai W.-C."/>
            <person name="Van De Peer Y."/>
            <person name="Liu Z.-J."/>
        </authorList>
    </citation>
    <scope>NUCLEOTIDE SEQUENCE</scope>
    <source>
        <strain evidence="8">SCP</strain>
        <tissue evidence="8">Leaves</tissue>
    </source>
</reference>
<feature type="region of interest" description="Disordered" evidence="6">
    <location>
        <begin position="251"/>
        <end position="281"/>
    </location>
</feature>
<name>A0AAV9BRV2_ACOGR</name>
<dbReference type="GO" id="GO:0006355">
    <property type="term" value="P:regulation of DNA-templated transcription"/>
    <property type="evidence" value="ECO:0007669"/>
    <property type="project" value="InterPro"/>
</dbReference>
<evidence type="ECO:0000256" key="3">
    <source>
        <dbReference type="ARBA" id="ARBA00023125"/>
    </source>
</evidence>
<gene>
    <name evidence="8" type="ORF">QJS04_geneDACA021254</name>
</gene>
<dbReference type="FunFam" id="2.170.150.80:FF:000007">
    <property type="entry name" value="NAC domain-containing protein 35"/>
    <property type="match status" value="1"/>
</dbReference>
<evidence type="ECO:0000313" key="9">
    <source>
        <dbReference type="Proteomes" id="UP001179952"/>
    </source>
</evidence>
<protein>
    <submittedName>
        <fullName evidence="8">Transcription factor JUNGBRUNNEN 1</fullName>
    </submittedName>
</protein>
<dbReference type="EMBL" id="JAUJYN010000001">
    <property type="protein sequence ID" value="KAK1279239.1"/>
    <property type="molecule type" value="Genomic_DNA"/>
</dbReference>
<dbReference type="Pfam" id="PF02365">
    <property type="entry name" value="NAM"/>
    <property type="match status" value="1"/>
</dbReference>
<dbReference type="AlphaFoldDB" id="A0AAV9BRV2"/>
<feature type="domain" description="NAC" evidence="7">
    <location>
        <begin position="73"/>
        <end position="225"/>
    </location>
</feature>
<comment type="subcellular location">
    <subcellularLocation>
        <location evidence="1">Nucleus</location>
    </subcellularLocation>
</comment>
<evidence type="ECO:0000259" key="7">
    <source>
        <dbReference type="PROSITE" id="PS51005"/>
    </source>
</evidence>
<accession>A0AAV9BRV2</accession>
<proteinExistence type="predicted"/>
<keyword evidence="3" id="KW-0238">DNA-binding</keyword>
<evidence type="ECO:0000256" key="5">
    <source>
        <dbReference type="ARBA" id="ARBA00023242"/>
    </source>
</evidence>
<comment type="caution">
    <text evidence="8">The sequence shown here is derived from an EMBL/GenBank/DDBJ whole genome shotgun (WGS) entry which is preliminary data.</text>
</comment>
<evidence type="ECO:0000313" key="8">
    <source>
        <dbReference type="EMBL" id="KAK1279239.1"/>
    </source>
</evidence>